<comment type="caution">
    <text evidence="5">The sequence shown here is derived from an EMBL/GenBank/DDBJ whole genome shotgun (WGS) entry which is preliminary data.</text>
</comment>
<dbReference type="InterPro" id="IPR050687">
    <property type="entry name" value="Dynein_IC"/>
</dbReference>
<evidence type="ECO:0000256" key="3">
    <source>
        <dbReference type="ARBA" id="ARBA00022737"/>
    </source>
</evidence>
<evidence type="ECO:0000313" key="5">
    <source>
        <dbReference type="EMBL" id="KAA6372474.1"/>
    </source>
</evidence>
<evidence type="ECO:0000256" key="1">
    <source>
        <dbReference type="ARBA" id="ARBA00022490"/>
    </source>
</evidence>
<reference evidence="5 6" key="1">
    <citation type="submission" date="2019-03" db="EMBL/GenBank/DDBJ databases">
        <title>Single cell metagenomics reveals metabolic interactions within the superorganism composed of flagellate Streblomastix strix and complex community of Bacteroidetes bacteria on its surface.</title>
        <authorList>
            <person name="Treitli S.C."/>
            <person name="Kolisko M."/>
            <person name="Husnik F."/>
            <person name="Keeling P."/>
            <person name="Hampl V."/>
        </authorList>
    </citation>
    <scope>NUCLEOTIDE SEQUENCE [LARGE SCALE GENOMIC DNA]</scope>
    <source>
        <strain evidence="5">ST1C</strain>
    </source>
</reference>
<dbReference type="GO" id="GO:0045504">
    <property type="term" value="F:dynein heavy chain binding"/>
    <property type="evidence" value="ECO:0007669"/>
    <property type="project" value="TreeGrafter"/>
</dbReference>
<feature type="region of interest" description="Disordered" evidence="4">
    <location>
        <begin position="159"/>
        <end position="180"/>
    </location>
</feature>
<dbReference type="PANTHER" id="PTHR12442">
    <property type="entry name" value="DYNEIN INTERMEDIATE CHAIN"/>
    <property type="match status" value="1"/>
</dbReference>
<dbReference type="GO" id="GO:0060294">
    <property type="term" value="P:cilium movement involved in cell motility"/>
    <property type="evidence" value="ECO:0007669"/>
    <property type="project" value="TreeGrafter"/>
</dbReference>
<evidence type="ECO:0000313" key="6">
    <source>
        <dbReference type="Proteomes" id="UP000324800"/>
    </source>
</evidence>
<keyword evidence="1" id="KW-0963">Cytoplasm</keyword>
<keyword evidence="2" id="KW-0853">WD repeat</keyword>
<evidence type="ECO:0000256" key="4">
    <source>
        <dbReference type="SAM" id="MobiDB-lite"/>
    </source>
</evidence>
<dbReference type="Gene3D" id="2.130.10.10">
    <property type="entry name" value="YVTN repeat-like/Quinoprotein amine dehydrogenase"/>
    <property type="match status" value="1"/>
</dbReference>
<dbReference type="InterPro" id="IPR015943">
    <property type="entry name" value="WD40/YVTN_repeat-like_dom_sf"/>
</dbReference>
<dbReference type="GO" id="GO:0045503">
    <property type="term" value="F:dynein light chain binding"/>
    <property type="evidence" value="ECO:0007669"/>
    <property type="project" value="TreeGrafter"/>
</dbReference>
<accession>A0A5J4UQM7</accession>
<organism evidence="5 6">
    <name type="scientific">Streblomastix strix</name>
    <dbReference type="NCBI Taxonomy" id="222440"/>
    <lineage>
        <taxon>Eukaryota</taxon>
        <taxon>Metamonada</taxon>
        <taxon>Preaxostyla</taxon>
        <taxon>Oxymonadida</taxon>
        <taxon>Streblomastigidae</taxon>
        <taxon>Streblomastix</taxon>
    </lineage>
</organism>
<dbReference type="AlphaFoldDB" id="A0A5J4UQM7"/>
<sequence length="340" mass="36555">GDGTVKLWDIYCTTKQIGNFLLTNAPPIINYLPFKAITAFHYDRDFQDKGSKGPGGRKEAIAGSIVQSGPQPSSNAPSFQITHQQLLMLDKQTEYPPLPTEFWFPLFTEPKFQVDGMTFASPTQILPISGSNVLIGTDKGEFVKGELYGALKEHKIGGAVTDDKGSGDKGGAQKGGKEKGLSEGGFAQVVIHPHYSPIVAVERHPLYDGLTLVAGGTDFSVWRDGLTIPLIQSPPFSTSLITAAVWSPTRASVIILARQGGTVEVWSIIERLSDCVLSHSFAPNTIVSINVSPPIPSADSRDTQFLSLGDTGGRVVLVEMPRSLSAPSHTERRILETGVN</sequence>
<dbReference type="OrthoDB" id="366230at2759"/>
<name>A0A5J4UQM7_9EUKA</name>
<proteinExistence type="predicted"/>
<dbReference type="SUPFAM" id="SSF50978">
    <property type="entry name" value="WD40 repeat-like"/>
    <property type="match status" value="1"/>
</dbReference>
<dbReference type="PANTHER" id="PTHR12442:SF5">
    <property type="entry name" value="DYNEIN AXONEMAL INTERMEDIATE CHAIN 3"/>
    <property type="match status" value="1"/>
</dbReference>
<dbReference type="GO" id="GO:0036156">
    <property type="term" value="C:inner dynein arm"/>
    <property type="evidence" value="ECO:0007669"/>
    <property type="project" value="TreeGrafter"/>
</dbReference>
<keyword evidence="3" id="KW-0677">Repeat</keyword>
<dbReference type="InterPro" id="IPR036322">
    <property type="entry name" value="WD40_repeat_dom_sf"/>
</dbReference>
<dbReference type="Proteomes" id="UP000324800">
    <property type="component" value="Unassembled WGS sequence"/>
</dbReference>
<dbReference type="GO" id="GO:0036159">
    <property type="term" value="P:inner dynein arm assembly"/>
    <property type="evidence" value="ECO:0007669"/>
    <property type="project" value="TreeGrafter"/>
</dbReference>
<protein>
    <submittedName>
        <fullName evidence="5">Uncharacterized protein</fullName>
    </submittedName>
</protein>
<feature type="non-terminal residue" evidence="5">
    <location>
        <position position="1"/>
    </location>
</feature>
<dbReference type="EMBL" id="SNRW01013575">
    <property type="protein sequence ID" value="KAA6372474.1"/>
    <property type="molecule type" value="Genomic_DNA"/>
</dbReference>
<evidence type="ECO:0000256" key="2">
    <source>
        <dbReference type="ARBA" id="ARBA00022574"/>
    </source>
</evidence>
<gene>
    <name evidence="5" type="ORF">EZS28_031998</name>
</gene>